<dbReference type="Gene3D" id="1.20.58.80">
    <property type="entry name" value="Phosphotransferase system, lactose/cellobiose-type IIA subunit"/>
    <property type="match status" value="2"/>
</dbReference>
<organism evidence="3 4">
    <name type="scientific">Paramormyrops kingsleyae</name>
    <dbReference type="NCBI Taxonomy" id="1676925"/>
    <lineage>
        <taxon>Eukaryota</taxon>
        <taxon>Metazoa</taxon>
        <taxon>Chordata</taxon>
        <taxon>Craniata</taxon>
        <taxon>Vertebrata</taxon>
        <taxon>Euteleostomi</taxon>
        <taxon>Actinopterygii</taxon>
        <taxon>Neopterygii</taxon>
        <taxon>Teleostei</taxon>
        <taxon>Osteoglossocephala</taxon>
        <taxon>Osteoglossomorpha</taxon>
        <taxon>Osteoglossiformes</taxon>
        <taxon>Mormyridae</taxon>
        <taxon>Paramormyrops</taxon>
    </lineage>
</organism>
<accession>A0A3B3TD08</accession>
<name>A0A3B3TD08_9TELE</name>
<dbReference type="Pfam" id="PF04212">
    <property type="entry name" value="MIT"/>
    <property type="match status" value="1"/>
</dbReference>
<dbReference type="SMART" id="SM00745">
    <property type="entry name" value="MIT"/>
    <property type="match status" value="1"/>
</dbReference>
<sequence>THNNNWCKAKELASKAVDEDKAKNYEEALRLYFLHPPAPSSKAKQSMTAKCQEYLDRVEQLKTFLKKTEGVSNAGKQASSSQADDKGYE</sequence>
<feature type="domain" description="MIT" evidence="2">
    <location>
        <begin position="2"/>
        <end position="71"/>
    </location>
</feature>
<keyword evidence="4" id="KW-1185">Reference proteome</keyword>
<dbReference type="STRING" id="1676925.ENSPKIP00000040540"/>
<proteinExistence type="predicted"/>
<feature type="region of interest" description="Disordered" evidence="1">
    <location>
        <begin position="67"/>
        <end position="89"/>
    </location>
</feature>
<reference evidence="3" key="2">
    <citation type="submission" date="2025-09" db="UniProtKB">
        <authorList>
            <consortium name="Ensembl"/>
        </authorList>
    </citation>
    <scope>IDENTIFICATION</scope>
</reference>
<protein>
    <recommendedName>
        <fullName evidence="2">MIT domain-containing protein</fullName>
    </recommendedName>
</protein>
<evidence type="ECO:0000256" key="1">
    <source>
        <dbReference type="SAM" id="MobiDB-lite"/>
    </source>
</evidence>
<dbReference type="Proteomes" id="UP000261540">
    <property type="component" value="Unplaced"/>
</dbReference>
<feature type="compositionally biased region" description="Polar residues" evidence="1">
    <location>
        <begin position="70"/>
        <end position="82"/>
    </location>
</feature>
<reference evidence="3" key="1">
    <citation type="submission" date="2025-08" db="UniProtKB">
        <authorList>
            <consortium name="Ensembl"/>
        </authorList>
    </citation>
    <scope>IDENTIFICATION</scope>
</reference>
<evidence type="ECO:0000313" key="3">
    <source>
        <dbReference type="Ensembl" id="ENSPKIP00000040540.1"/>
    </source>
</evidence>
<evidence type="ECO:0000313" key="4">
    <source>
        <dbReference type="Proteomes" id="UP000261540"/>
    </source>
</evidence>
<dbReference type="SUPFAM" id="SSF116846">
    <property type="entry name" value="MIT domain"/>
    <property type="match status" value="1"/>
</dbReference>
<dbReference type="Ensembl" id="ENSPKIT00000021561.1">
    <property type="protein sequence ID" value="ENSPKIP00000040540.1"/>
    <property type="gene ID" value="ENSPKIG00000017466.1"/>
</dbReference>
<dbReference type="InterPro" id="IPR036181">
    <property type="entry name" value="MIT_dom_sf"/>
</dbReference>
<dbReference type="AlphaFoldDB" id="A0A3B3TD08"/>
<dbReference type="InterPro" id="IPR007330">
    <property type="entry name" value="MIT_dom"/>
</dbReference>
<evidence type="ECO:0000259" key="2">
    <source>
        <dbReference type="SMART" id="SM00745"/>
    </source>
</evidence>